<sequence>MQTYSNATPHPAETGLPNLTKLGNPKVPDNVDPQKIASAWLKEFAKAGSTGDVDGVLSLFVDSDYQSDLFLPEGSTSAHSPPDAIPVFWRDILAFTWDFRTFEGTPVIREFLQARLAEVNISNVQLQTDAGLTPTLDKPFPDLTWIQFFFKFETEVGLGFGIGRLVPLLVTGDAIWKAHLLFTNLEDLKGFPEQLGSRRNGLPNHGKWEEQRRKEVAFEDREPTVLVVGAGQSGLEVAARLKALGVDSLIVEKNEKVGDNWRTRYDALCLHDPVWYDHLPYLPFPSTWPVFTPAKKLANWLESYAEALELNVWTSTTVLNATQDPQTNVWSIKVKKGDGSERVFKVKHLVLAIGFLGGRGYTPTIAGIDKFKGQTLHSMEHKKATDHLGKKVVIIGACTSAHDICVDYADHGIDVTMFQRSSTYVLSTKRGVPMLIGPLYNENGPPTHIADRLSASFPITLLSGIHHRVVKLVAEVDKEVLEGLKSVGFRVNMGYKDAGLLPLVWTKASGYYMDVGGSQYIIDKKIKLKNDSQIQEFTETGLKFDNGSELSADVIVFCTGLADPKYALRTIFGDELADRLPQVWGLNQEGEIKGVFKEIGPKGLYVMMGNLGACRFYSKHIALQIKAVEEGLFDGRRYGRQDETTVVP</sequence>
<protein>
    <recommendedName>
        <fullName evidence="5">Flavin-containing monooxygenase</fullName>
    </recommendedName>
</protein>
<evidence type="ECO:0000313" key="4">
    <source>
        <dbReference type="Proteomes" id="UP000807306"/>
    </source>
</evidence>
<dbReference type="EMBL" id="MU157958">
    <property type="protein sequence ID" value="KAF9522147.1"/>
    <property type="molecule type" value="Genomic_DNA"/>
</dbReference>
<dbReference type="Proteomes" id="UP000807306">
    <property type="component" value="Unassembled WGS sequence"/>
</dbReference>
<keyword evidence="1" id="KW-0560">Oxidoreductase</keyword>
<evidence type="ECO:0000256" key="2">
    <source>
        <dbReference type="SAM" id="MobiDB-lite"/>
    </source>
</evidence>
<dbReference type="SUPFAM" id="SSF51905">
    <property type="entry name" value="FAD/NAD(P)-binding domain"/>
    <property type="match status" value="2"/>
</dbReference>
<feature type="region of interest" description="Disordered" evidence="2">
    <location>
        <begin position="1"/>
        <end position="25"/>
    </location>
</feature>
<dbReference type="Pfam" id="PF13738">
    <property type="entry name" value="Pyr_redox_3"/>
    <property type="match status" value="1"/>
</dbReference>
<organism evidence="3 4">
    <name type="scientific">Crepidotus variabilis</name>
    <dbReference type="NCBI Taxonomy" id="179855"/>
    <lineage>
        <taxon>Eukaryota</taxon>
        <taxon>Fungi</taxon>
        <taxon>Dikarya</taxon>
        <taxon>Basidiomycota</taxon>
        <taxon>Agaricomycotina</taxon>
        <taxon>Agaricomycetes</taxon>
        <taxon>Agaricomycetidae</taxon>
        <taxon>Agaricales</taxon>
        <taxon>Agaricineae</taxon>
        <taxon>Crepidotaceae</taxon>
        <taxon>Crepidotus</taxon>
    </lineage>
</organism>
<accession>A0A9P6E442</accession>
<dbReference type="AlphaFoldDB" id="A0A9P6E442"/>
<comment type="caution">
    <text evidence="3">The sequence shown here is derived from an EMBL/GenBank/DDBJ whole genome shotgun (WGS) entry which is preliminary data.</text>
</comment>
<dbReference type="InterPro" id="IPR050982">
    <property type="entry name" value="Auxin_biosynth/cation_transpt"/>
</dbReference>
<evidence type="ECO:0000313" key="3">
    <source>
        <dbReference type="EMBL" id="KAF9522147.1"/>
    </source>
</evidence>
<dbReference type="PANTHER" id="PTHR43539">
    <property type="entry name" value="FLAVIN-BINDING MONOOXYGENASE-LIKE PROTEIN (AFU_ORTHOLOGUE AFUA_4G09220)"/>
    <property type="match status" value="1"/>
</dbReference>
<reference evidence="3" key="1">
    <citation type="submission" date="2020-11" db="EMBL/GenBank/DDBJ databases">
        <authorList>
            <consortium name="DOE Joint Genome Institute"/>
            <person name="Ahrendt S."/>
            <person name="Riley R."/>
            <person name="Andreopoulos W."/>
            <person name="Labutti K."/>
            <person name="Pangilinan J."/>
            <person name="Ruiz-Duenas F.J."/>
            <person name="Barrasa J.M."/>
            <person name="Sanchez-Garcia M."/>
            <person name="Camarero S."/>
            <person name="Miyauchi S."/>
            <person name="Serrano A."/>
            <person name="Linde D."/>
            <person name="Babiker R."/>
            <person name="Drula E."/>
            <person name="Ayuso-Fernandez I."/>
            <person name="Pacheco R."/>
            <person name="Padilla G."/>
            <person name="Ferreira P."/>
            <person name="Barriuso J."/>
            <person name="Kellner H."/>
            <person name="Castanera R."/>
            <person name="Alfaro M."/>
            <person name="Ramirez L."/>
            <person name="Pisabarro A.G."/>
            <person name="Kuo A."/>
            <person name="Tritt A."/>
            <person name="Lipzen A."/>
            <person name="He G."/>
            <person name="Yan M."/>
            <person name="Ng V."/>
            <person name="Cullen D."/>
            <person name="Martin F."/>
            <person name="Rosso M.-N."/>
            <person name="Henrissat B."/>
            <person name="Hibbett D."/>
            <person name="Martinez A.T."/>
            <person name="Grigoriev I.V."/>
        </authorList>
    </citation>
    <scope>NUCLEOTIDE SEQUENCE</scope>
    <source>
        <strain evidence="3">CBS 506.95</strain>
    </source>
</reference>
<dbReference type="OrthoDB" id="74360at2759"/>
<dbReference type="InterPro" id="IPR036188">
    <property type="entry name" value="FAD/NAD-bd_sf"/>
</dbReference>
<evidence type="ECO:0000256" key="1">
    <source>
        <dbReference type="ARBA" id="ARBA00023002"/>
    </source>
</evidence>
<keyword evidence="4" id="KW-1185">Reference proteome</keyword>
<dbReference type="GO" id="GO:0050660">
    <property type="term" value="F:flavin adenine dinucleotide binding"/>
    <property type="evidence" value="ECO:0007669"/>
    <property type="project" value="TreeGrafter"/>
</dbReference>
<dbReference type="GO" id="GO:0004497">
    <property type="term" value="F:monooxygenase activity"/>
    <property type="evidence" value="ECO:0007669"/>
    <property type="project" value="TreeGrafter"/>
</dbReference>
<evidence type="ECO:0008006" key="5">
    <source>
        <dbReference type="Google" id="ProtNLM"/>
    </source>
</evidence>
<name>A0A9P6E442_9AGAR</name>
<dbReference type="Gene3D" id="3.50.50.60">
    <property type="entry name" value="FAD/NAD(P)-binding domain"/>
    <property type="match status" value="1"/>
</dbReference>
<dbReference type="PANTHER" id="PTHR43539:SF26">
    <property type="entry name" value="MONOOXYGENASE, PUTATIVE-RELATED"/>
    <property type="match status" value="1"/>
</dbReference>
<proteinExistence type="predicted"/>
<gene>
    <name evidence="3" type="ORF">CPB83DRAFT_823118</name>
</gene>